<feature type="transmembrane region" description="Helical" evidence="1">
    <location>
        <begin position="214"/>
        <end position="232"/>
    </location>
</feature>
<dbReference type="EMBL" id="AP023361">
    <property type="protein sequence ID" value="BCJ92159.1"/>
    <property type="molecule type" value="Genomic_DNA"/>
</dbReference>
<evidence type="ECO:0000313" key="4">
    <source>
        <dbReference type="Proteomes" id="UP000515317"/>
    </source>
</evidence>
<dbReference type="Pfam" id="PF09994">
    <property type="entry name" value="T6SS_Tle1-like_cat"/>
    <property type="match status" value="2"/>
</dbReference>
<feature type="domain" description="T6SS Phospholipase effector Tle1-like catalytic" evidence="2">
    <location>
        <begin position="4"/>
        <end position="215"/>
    </location>
</feature>
<dbReference type="KEGG" id="tso:IZ6_28940"/>
<accession>A0A6S6QST7</accession>
<sequence>MGKLILIYADGTGQIGGLRPDQRLSNVYKLYRATRPGPDSPIQPSEQVAFYDAGLGAGEVNGLTFRRIRNTLSSAVGTGIDQNVVDCYAAIISNYQPEDAIALIGFSRGAYTVRSLANVMNLCGVPTTNGAGGPVPRYGPALRKIANDAVRYVYNHGAGSRRDQYEEEREKKAARFRTKYGSAGAGADGEAQGNVQPTFIGVFDTVAALGSRSASLLALIGFAAVTALAWWVTTFAYWWLSLVFWAVPVAVAYWVIQSLAGQIKFFVPDEYLQYRWWDPRRVFVIARHTHLAWWSGKHYDRYVDREVPFLRHALAIDESRSKFPRVPWGRRVDVEWNNERGHTGWLKQVWFAGNHSDIGGSYLEEESRLSDIALAWMVDEIRKAIPSVRIRDELLAVFPDHRALQHDERQYLLDLQPRWLRWLTRSRLTWRKELRKIEDYMTLHESVPNRLRAGPVPQMDAVADYRPPNLSSHPQAREFFAAADTGDKK</sequence>
<keyword evidence="1" id="KW-0472">Membrane</keyword>
<proteinExistence type="predicted"/>
<dbReference type="PANTHER" id="PTHR33840:SF1">
    <property type="entry name" value="TLE1 PHOSPHOLIPASE DOMAIN-CONTAINING PROTEIN"/>
    <property type="match status" value="1"/>
</dbReference>
<reference evidence="3 4" key="1">
    <citation type="submission" date="2020-08" db="EMBL/GenBank/DDBJ databases">
        <title>Genome sequence of Rhizobiales bacterium strain IZ6.</title>
        <authorList>
            <person name="Nakai R."/>
            <person name="Naganuma T."/>
        </authorList>
    </citation>
    <scope>NUCLEOTIDE SEQUENCE [LARGE SCALE GENOMIC DNA]</scope>
    <source>
        <strain evidence="3 4">IZ6</strain>
    </source>
</reference>
<feature type="transmembrane region" description="Helical" evidence="1">
    <location>
        <begin position="238"/>
        <end position="256"/>
    </location>
</feature>
<keyword evidence="1" id="KW-1133">Transmembrane helix</keyword>
<evidence type="ECO:0000256" key="1">
    <source>
        <dbReference type="SAM" id="Phobius"/>
    </source>
</evidence>
<keyword evidence="4" id="KW-1185">Reference proteome</keyword>
<organism evidence="3 4">
    <name type="scientific">Terrihabitans soli</name>
    <dbReference type="NCBI Taxonomy" id="708113"/>
    <lineage>
        <taxon>Bacteria</taxon>
        <taxon>Pseudomonadati</taxon>
        <taxon>Pseudomonadota</taxon>
        <taxon>Alphaproteobacteria</taxon>
        <taxon>Hyphomicrobiales</taxon>
        <taxon>Terrihabitans</taxon>
    </lineage>
</organism>
<dbReference type="PANTHER" id="PTHR33840">
    <property type="match status" value="1"/>
</dbReference>
<feature type="domain" description="T6SS Phospholipase effector Tle1-like catalytic" evidence="2">
    <location>
        <begin position="297"/>
        <end position="380"/>
    </location>
</feature>
<dbReference type="Proteomes" id="UP000515317">
    <property type="component" value="Chromosome"/>
</dbReference>
<dbReference type="InterPro" id="IPR018712">
    <property type="entry name" value="Tle1-like_cat"/>
</dbReference>
<evidence type="ECO:0000259" key="2">
    <source>
        <dbReference type="Pfam" id="PF09994"/>
    </source>
</evidence>
<gene>
    <name evidence="3" type="ORF">IZ6_28940</name>
</gene>
<keyword evidence="1" id="KW-0812">Transmembrane</keyword>
<name>A0A6S6QST7_9HYPH</name>
<dbReference type="AlphaFoldDB" id="A0A6S6QST7"/>
<evidence type="ECO:0000313" key="3">
    <source>
        <dbReference type="EMBL" id="BCJ92159.1"/>
    </source>
</evidence>
<protein>
    <recommendedName>
        <fullName evidence="2">T6SS Phospholipase effector Tle1-like catalytic domain-containing protein</fullName>
    </recommendedName>
</protein>
<dbReference type="RefSeq" id="WP_222875755.1">
    <property type="nucleotide sequence ID" value="NZ_AP023361.1"/>
</dbReference>